<keyword evidence="13" id="KW-0275">Fatty acid biosynthesis</keyword>
<evidence type="ECO:0000313" key="17">
    <source>
        <dbReference type="Proteomes" id="UP001162881"/>
    </source>
</evidence>
<sequence>MVSPRAFAVIWAVLLPLIALAGWGSVGPVAGALATIGGLLFWFVFEYAMHRYLFHWQARWAPVRWVVFLIHGNHHEDPNDPMRNLMPPVLSVPIALAVWAAFYALCGPAGTWAFLGFMIGYVLYDLIHFACHQWPMKGAFGQALKRHHMRHHYVDPEKNFAITAIGLDRVFGSAVTSVRG</sequence>
<dbReference type="PANTHER" id="PTHR12863:SF1">
    <property type="entry name" value="FATTY ACID 2-HYDROXYLASE"/>
    <property type="match status" value="1"/>
</dbReference>
<evidence type="ECO:0000256" key="14">
    <source>
        <dbReference type="SAM" id="Phobius"/>
    </source>
</evidence>
<keyword evidence="12 14" id="KW-0472">Membrane</keyword>
<keyword evidence="8" id="KW-0862">Zinc</keyword>
<evidence type="ECO:0000256" key="12">
    <source>
        <dbReference type="ARBA" id="ARBA00023136"/>
    </source>
</evidence>
<dbReference type="EMBL" id="JALHLF010000166">
    <property type="protein sequence ID" value="MCJ2184884.1"/>
    <property type="molecule type" value="Genomic_DNA"/>
</dbReference>
<evidence type="ECO:0000313" key="16">
    <source>
        <dbReference type="EMBL" id="MCJ2184884.1"/>
    </source>
</evidence>
<evidence type="ECO:0000256" key="13">
    <source>
        <dbReference type="ARBA" id="ARBA00023160"/>
    </source>
</evidence>
<dbReference type="InterPro" id="IPR014430">
    <property type="entry name" value="Scs7"/>
</dbReference>
<comment type="subcellular location">
    <subcellularLocation>
        <location evidence="2">Endoplasmic reticulum membrane</location>
        <topology evidence="2">Multi-pass membrane protein</topology>
    </subcellularLocation>
</comment>
<proteinExistence type="predicted"/>
<evidence type="ECO:0000256" key="7">
    <source>
        <dbReference type="ARBA" id="ARBA00022832"/>
    </source>
</evidence>
<keyword evidence="6" id="KW-0256">Endoplasmic reticulum</keyword>
<evidence type="ECO:0000256" key="8">
    <source>
        <dbReference type="ARBA" id="ARBA00022833"/>
    </source>
</evidence>
<organism evidence="16 17">
    <name type="scientific">Novosphingobium organovorum</name>
    <dbReference type="NCBI Taxonomy" id="2930092"/>
    <lineage>
        <taxon>Bacteria</taxon>
        <taxon>Pseudomonadati</taxon>
        <taxon>Pseudomonadota</taxon>
        <taxon>Alphaproteobacteria</taxon>
        <taxon>Sphingomonadales</taxon>
        <taxon>Sphingomonadaceae</taxon>
        <taxon>Novosphingobium</taxon>
    </lineage>
</organism>
<dbReference type="InterPro" id="IPR006694">
    <property type="entry name" value="Fatty_acid_hydroxylase"/>
</dbReference>
<keyword evidence="3" id="KW-0444">Lipid biosynthesis</keyword>
<evidence type="ECO:0000256" key="1">
    <source>
        <dbReference type="ARBA" id="ARBA00001947"/>
    </source>
</evidence>
<feature type="transmembrane region" description="Helical" evidence="14">
    <location>
        <begin position="31"/>
        <end position="49"/>
    </location>
</feature>
<feature type="domain" description="Fatty acid hydroxylase" evidence="15">
    <location>
        <begin position="37"/>
        <end position="173"/>
    </location>
</feature>
<gene>
    <name evidence="16" type="ORF">MTR62_19660</name>
</gene>
<dbReference type="Pfam" id="PF04116">
    <property type="entry name" value="FA_hydroxylase"/>
    <property type="match status" value="1"/>
</dbReference>
<dbReference type="PANTHER" id="PTHR12863">
    <property type="entry name" value="FATTY ACID HYDROXYLASE"/>
    <property type="match status" value="1"/>
</dbReference>
<dbReference type="Proteomes" id="UP001162881">
    <property type="component" value="Unassembled WGS sequence"/>
</dbReference>
<keyword evidence="5" id="KW-0479">Metal-binding</keyword>
<comment type="cofactor">
    <cofactor evidence="1">
        <name>Zn(2+)</name>
        <dbReference type="ChEBI" id="CHEBI:29105"/>
    </cofactor>
</comment>
<evidence type="ECO:0000256" key="2">
    <source>
        <dbReference type="ARBA" id="ARBA00004477"/>
    </source>
</evidence>
<keyword evidence="10" id="KW-0560">Oxidoreductase</keyword>
<evidence type="ECO:0000259" key="15">
    <source>
        <dbReference type="Pfam" id="PF04116"/>
    </source>
</evidence>
<accession>A0ABT0BIK9</accession>
<feature type="transmembrane region" description="Helical" evidence="14">
    <location>
        <begin position="85"/>
        <end position="105"/>
    </location>
</feature>
<name>A0ABT0BIK9_9SPHN</name>
<keyword evidence="4 14" id="KW-0812">Transmembrane</keyword>
<protein>
    <submittedName>
        <fullName evidence="16">Sterol desaturase family protein</fullName>
    </submittedName>
</protein>
<evidence type="ECO:0000256" key="11">
    <source>
        <dbReference type="ARBA" id="ARBA00023098"/>
    </source>
</evidence>
<keyword evidence="17" id="KW-1185">Reference proteome</keyword>
<evidence type="ECO:0000256" key="4">
    <source>
        <dbReference type="ARBA" id="ARBA00022692"/>
    </source>
</evidence>
<keyword evidence="9 14" id="KW-1133">Transmembrane helix</keyword>
<dbReference type="RefSeq" id="WP_244024132.1">
    <property type="nucleotide sequence ID" value="NZ_JALHLF010000166.1"/>
</dbReference>
<evidence type="ECO:0000256" key="6">
    <source>
        <dbReference type="ARBA" id="ARBA00022824"/>
    </source>
</evidence>
<comment type="caution">
    <text evidence="16">The sequence shown here is derived from an EMBL/GenBank/DDBJ whole genome shotgun (WGS) entry which is preliminary data.</text>
</comment>
<keyword evidence="11" id="KW-0443">Lipid metabolism</keyword>
<evidence type="ECO:0000256" key="3">
    <source>
        <dbReference type="ARBA" id="ARBA00022516"/>
    </source>
</evidence>
<evidence type="ECO:0000256" key="5">
    <source>
        <dbReference type="ARBA" id="ARBA00022723"/>
    </source>
</evidence>
<evidence type="ECO:0000256" key="10">
    <source>
        <dbReference type="ARBA" id="ARBA00023002"/>
    </source>
</evidence>
<evidence type="ECO:0000256" key="9">
    <source>
        <dbReference type="ARBA" id="ARBA00022989"/>
    </source>
</evidence>
<keyword evidence="7" id="KW-0276">Fatty acid metabolism</keyword>
<reference evidence="16" key="1">
    <citation type="submission" date="2022-03" db="EMBL/GenBank/DDBJ databases">
        <title>Identification of a novel bacterium isolated from mangrove sediments.</title>
        <authorList>
            <person name="Pan X."/>
        </authorList>
    </citation>
    <scope>NUCLEOTIDE SEQUENCE</scope>
    <source>
        <strain evidence="16">B1949</strain>
    </source>
</reference>